<dbReference type="InterPro" id="IPR003594">
    <property type="entry name" value="HATPase_dom"/>
</dbReference>
<comment type="caution">
    <text evidence="11">The sequence shown here is derived from an EMBL/GenBank/DDBJ whole genome shotgun (WGS) entry which is preliminary data.</text>
</comment>
<evidence type="ECO:0000256" key="7">
    <source>
        <dbReference type="PROSITE-ProRule" id="PRU00169"/>
    </source>
</evidence>
<dbReference type="PROSITE" id="PS01124">
    <property type="entry name" value="HTH_ARAC_FAMILY_2"/>
    <property type="match status" value="1"/>
</dbReference>
<dbReference type="InterPro" id="IPR015943">
    <property type="entry name" value="WD40/YVTN_repeat-like_dom_sf"/>
</dbReference>
<evidence type="ECO:0000313" key="12">
    <source>
        <dbReference type="Proteomes" id="UP001338309"/>
    </source>
</evidence>
<dbReference type="InterPro" id="IPR036097">
    <property type="entry name" value="HisK_dim/P_sf"/>
</dbReference>
<feature type="modified residue" description="4-aspartylphosphate" evidence="7">
    <location>
        <position position="1149"/>
    </location>
</feature>
<dbReference type="InterPro" id="IPR018062">
    <property type="entry name" value="HTH_AraC-typ_CS"/>
</dbReference>
<dbReference type="EC" id="2.7.13.3" evidence="2"/>
<keyword evidence="5" id="KW-0238">DNA-binding</keyword>
<keyword evidence="12" id="KW-1185">Reference proteome</keyword>
<dbReference type="Pfam" id="PF07495">
    <property type="entry name" value="Y_Y_Y"/>
    <property type="match status" value="1"/>
</dbReference>
<feature type="domain" description="Response regulatory" evidence="10">
    <location>
        <begin position="1101"/>
        <end position="1216"/>
    </location>
</feature>
<evidence type="ECO:0000256" key="6">
    <source>
        <dbReference type="ARBA" id="ARBA00023163"/>
    </source>
</evidence>
<dbReference type="Pfam" id="PF02518">
    <property type="entry name" value="HATPase_c"/>
    <property type="match status" value="1"/>
</dbReference>
<dbReference type="SUPFAM" id="SSF46689">
    <property type="entry name" value="Homeodomain-like"/>
    <property type="match status" value="1"/>
</dbReference>
<dbReference type="Pfam" id="PF07494">
    <property type="entry name" value="Reg_prop"/>
    <property type="match status" value="3"/>
</dbReference>
<dbReference type="SMART" id="SM00448">
    <property type="entry name" value="REC"/>
    <property type="match status" value="1"/>
</dbReference>
<dbReference type="InterPro" id="IPR011110">
    <property type="entry name" value="Reg_prop"/>
</dbReference>
<dbReference type="Pfam" id="PF00072">
    <property type="entry name" value="Response_reg"/>
    <property type="match status" value="1"/>
</dbReference>
<evidence type="ECO:0000259" key="9">
    <source>
        <dbReference type="PROSITE" id="PS50109"/>
    </source>
</evidence>
<proteinExistence type="predicted"/>
<evidence type="ECO:0000256" key="1">
    <source>
        <dbReference type="ARBA" id="ARBA00000085"/>
    </source>
</evidence>
<dbReference type="Proteomes" id="UP001338309">
    <property type="component" value="Unassembled WGS sequence"/>
</dbReference>
<dbReference type="InterPro" id="IPR013783">
    <property type="entry name" value="Ig-like_fold"/>
</dbReference>
<dbReference type="Gene3D" id="2.60.40.10">
    <property type="entry name" value="Immunoglobulins"/>
    <property type="match status" value="1"/>
</dbReference>
<keyword evidence="3 7" id="KW-0597">Phosphoprotein</keyword>
<dbReference type="PANTHER" id="PTHR43547:SF2">
    <property type="entry name" value="HYBRID SIGNAL TRANSDUCTION HISTIDINE KINASE C"/>
    <property type="match status" value="1"/>
</dbReference>
<evidence type="ECO:0000259" key="10">
    <source>
        <dbReference type="PROSITE" id="PS50110"/>
    </source>
</evidence>
<dbReference type="Pfam" id="PF12833">
    <property type="entry name" value="HTH_18"/>
    <property type="match status" value="1"/>
</dbReference>
<evidence type="ECO:0000313" key="11">
    <source>
        <dbReference type="EMBL" id="GMQ27875.1"/>
    </source>
</evidence>
<evidence type="ECO:0000256" key="2">
    <source>
        <dbReference type="ARBA" id="ARBA00012438"/>
    </source>
</evidence>
<dbReference type="PROSITE" id="PS50109">
    <property type="entry name" value="HIS_KIN"/>
    <property type="match status" value="1"/>
</dbReference>
<evidence type="ECO:0000256" key="5">
    <source>
        <dbReference type="ARBA" id="ARBA00023125"/>
    </source>
</evidence>
<evidence type="ECO:0000256" key="4">
    <source>
        <dbReference type="ARBA" id="ARBA00023015"/>
    </source>
</evidence>
<dbReference type="InterPro" id="IPR011123">
    <property type="entry name" value="Y_Y_Y"/>
</dbReference>
<evidence type="ECO:0000256" key="3">
    <source>
        <dbReference type="ARBA" id="ARBA00022553"/>
    </source>
</evidence>
<dbReference type="InterPro" id="IPR005467">
    <property type="entry name" value="His_kinase_dom"/>
</dbReference>
<sequence>MLESKGVSLGFCLFLAFGLIVQTFAQVFNPKFEHIGILQGLSQSTVLSLLQDREGQIWIGTRDGLNRYNGYEFEVFRHRVDDPESISGNTILDIKSDQKGDIWLVTENGLSVLRPDLGQFKNYRLPPNIFQTSDFQVVYIDIKDRIWVGGREGLFWFDPQREEFQAITYESSPLNLVSSMASAENGQMWFGTTRFGLYFWDEQEARLRKLNTPLSGQPTSSRIEALLVEKDRIVAGTYGSGLIELGKNGEIQRIWSKESSQFPLSNNNIRCLLSDQQGNLWVGTFDGLNWISATGNLVQVNYREGDPKGLSHSSVRALMRDRKGSIWVGTYFGGINLYDNLLNRFDHYYHLPGNFFSLSYNVVGSFAELPSGEILIGTERGGINYLDGESKRHRYDPNSQETVKSIFSDNRGKIWAGIFRKGLAEVRSNPPFFKPIPIKDSQGIPMLNQSIINDILEAGQDSLWLALDNDGGLHLVHTQEGTLKSFPGREALHEFLGNTPVKSIWHSGESIFMSTMGKGLVRFHTQTGEWTSWTEFELGQRRISALEVHHIMEDGKGRFWLSTNGEGVLVLNSEFQVQMHLHLGNGLLNNIVLGVMEDKNGEIWVVGINGLNHFIEKSQTFRNYGIGAGFPLEEVNEGAFFRDSRGRFFIGGNNGYVYFDPTEIHPNNFVPQLVFTGLSISNKEVLPGDGTGILEKAVNQTDILTLDYSQSVITLEFAALNFVRPENNQYAYMLEGFDEDWVMAGNRRSATYTSLPEGGYRFLVKGSNNDGVWNDEPIALKLVIRPPFWRTWWAYLSYGVLIVSGFWFIRHNAIRSAQLKHNFKLEQLERKKWKEIHDLKLNYFIDVSHEFKTPLTLIINPLEELLGGKEKDSWVKDQLKISYFNAKRLQLLVNQILEIREIETGHSKLNTNPLFLRSLLEDVIDSFKALADRRKIKLISDLDSLPEVPLLIDQDKIEKILFNLLSNAFKFTPEGGEIRLMARRLTGQVYQFEISDSGEGIPAEELPKVFDRFFKKHNNSHGAGIGLSLTKSLIQVMGGKIHAYSQLGKGSSFLLDIPFESSQETVSAKLPFIKPLPMDYQESWTESQVLEEQEEEQEEGILLFVEDNADLRKYFKENFKKDFKVITSKNGLVGLEKARKKNPVLIVSDVMMPEMDGFEFCHRIKSSPETSHIPVILLTAKDSQLNKLEGLSLGADDYLSKPFNLLELKARIKNLVANRKAIHKKYREWMLNPKAAETSQGNLDDQLLLKIHQIVDSKLDQPNLTVEFIGQEIGLSRVHIFRKIKALTGLSPSDLIKNYRITKACELLSRGDLNVSEVAYSVGFQDVHYFSKVFRKVKKMSPRAFQEGIV</sequence>
<dbReference type="Gene3D" id="2.130.10.10">
    <property type="entry name" value="YVTN repeat-like/Quinoprotein amine dehydrogenase"/>
    <property type="match status" value="2"/>
</dbReference>
<dbReference type="Gene3D" id="1.10.287.130">
    <property type="match status" value="1"/>
</dbReference>
<dbReference type="InterPro" id="IPR001789">
    <property type="entry name" value="Sig_transdc_resp-reg_receiver"/>
</dbReference>
<dbReference type="InterPro" id="IPR009057">
    <property type="entry name" value="Homeodomain-like_sf"/>
</dbReference>
<dbReference type="Gene3D" id="3.40.50.2300">
    <property type="match status" value="1"/>
</dbReference>
<dbReference type="SUPFAM" id="SSF55874">
    <property type="entry name" value="ATPase domain of HSP90 chaperone/DNA topoisomerase II/histidine kinase"/>
    <property type="match status" value="1"/>
</dbReference>
<dbReference type="InterPro" id="IPR011047">
    <property type="entry name" value="Quinoprotein_ADH-like_sf"/>
</dbReference>
<dbReference type="RefSeq" id="WP_338222673.1">
    <property type="nucleotide sequence ID" value="NZ_BTPD01000001.1"/>
</dbReference>
<feature type="domain" description="Histidine kinase" evidence="9">
    <location>
        <begin position="846"/>
        <end position="1061"/>
    </location>
</feature>
<keyword evidence="4" id="KW-0805">Transcription regulation</keyword>
<dbReference type="PANTHER" id="PTHR43547">
    <property type="entry name" value="TWO-COMPONENT HISTIDINE KINASE"/>
    <property type="match status" value="1"/>
</dbReference>
<dbReference type="InterPro" id="IPR036890">
    <property type="entry name" value="HATPase_C_sf"/>
</dbReference>
<dbReference type="InterPro" id="IPR004358">
    <property type="entry name" value="Sig_transdc_His_kin-like_C"/>
</dbReference>
<dbReference type="Gene3D" id="1.10.10.60">
    <property type="entry name" value="Homeodomain-like"/>
    <property type="match status" value="1"/>
</dbReference>
<feature type="domain" description="HTH araC/xylS-type" evidence="8">
    <location>
        <begin position="1249"/>
        <end position="1348"/>
    </location>
</feature>
<dbReference type="PROSITE" id="PS50110">
    <property type="entry name" value="RESPONSE_REGULATORY"/>
    <property type="match status" value="1"/>
</dbReference>
<comment type="catalytic activity">
    <reaction evidence="1">
        <text>ATP + protein L-histidine = ADP + protein N-phospho-L-histidine.</text>
        <dbReference type="EC" id="2.7.13.3"/>
    </reaction>
</comment>
<dbReference type="InterPro" id="IPR003661">
    <property type="entry name" value="HisK_dim/P_dom"/>
</dbReference>
<dbReference type="InterPro" id="IPR011006">
    <property type="entry name" value="CheY-like_superfamily"/>
</dbReference>
<dbReference type="EMBL" id="BTPD01000001">
    <property type="protein sequence ID" value="GMQ27875.1"/>
    <property type="molecule type" value="Genomic_DNA"/>
</dbReference>
<evidence type="ECO:0000259" key="8">
    <source>
        <dbReference type="PROSITE" id="PS01124"/>
    </source>
</evidence>
<dbReference type="SMART" id="SM00388">
    <property type="entry name" value="HisKA"/>
    <property type="match status" value="1"/>
</dbReference>
<dbReference type="SMART" id="SM00387">
    <property type="entry name" value="HATPase_c"/>
    <property type="match status" value="1"/>
</dbReference>
<dbReference type="CDD" id="cd00082">
    <property type="entry name" value="HisKA"/>
    <property type="match status" value="1"/>
</dbReference>
<name>A0ABQ6PIV4_9BACT</name>
<dbReference type="InterPro" id="IPR018060">
    <property type="entry name" value="HTH_AraC"/>
</dbReference>
<dbReference type="Pfam" id="PF00512">
    <property type="entry name" value="HisKA"/>
    <property type="match status" value="1"/>
</dbReference>
<dbReference type="SMART" id="SM00342">
    <property type="entry name" value="HTH_ARAC"/>
    <property type="match status" value="1"/>
</dbReference>
<organism evidence="11 12">
    <name type="scientific">Algoriphagus confluentis</name>
    <dbReference type="NCBI Taxonomy" id="1697556"/>
    <lineage>
        <taxon>Bacteria</taxon>
        <taxon>Pseudomonadati</taxon>
        <taxon>Bacteroidota</taxon>
        <taxon>Cytophagia</taxon>
        <taxon>Cytophagales</taxon>
        <taxon>Cyclobacteriaceae</taxon>
        <taxon>Algoriphagus</taxon>
    </lineage>
</organism>
<dbReference type="PROSITE" id="PS00041">
    <property type="entry name" value="HTH_ARAC_FAMILY_1"/>
    <property type="match status" value="1"/>
</dbReference>
<dbReference type="SUPFAM" id="SSF50998">
    <property type="entry name" value="Quinoprotein alcohol dehydrogenase-like"/>
    <property type="match status" value="1"/>
</dbReference>
<gene>
    <name evidence="11" type="ORF">Aconfl_05170</name>
</gene>
<keyword evidence="6" id="KW-0804">Transcription</keyword>
<accession>A0ABQ6PIV4</accession>
<dbReference type="Gene3D" id="3.30.565.10">
    <property type="entry name" value="Histidine kinase-like ATPase, C-terminal domain"/>
    <property type="match status" value="1"/>
</dbReference>
<dbReference type="SUPFAM" id="SSF52172">
    <property type="entry name" value="CheY-like"/>
    <property type="match status" value="1"/>
</dbReference>
<dbReference type="PRINTS" id="PR00344">
    <property type="entry name" value="BCTRLSENSOR"/>
</dbReference>
<reference evidence="11 12" key="1">
    <citation type="submission" date="2023-08" db="EMBL/GenBank/DDBJ databases">
        <title>Draft genome sequence of Algoriphagus confluentis.</title>
        <authorList>
            <person name="Takatani N."/>
            <person name="Hosokawa M."/>
            <person name="Sawabe T."/>
        </authorList>
    </citation>
    <scope>NUCLEOTIDE SEQUENCE [LARGE SCALE GENOMIC DNA]</scope>
    <source>
        <strain evidence="11 12">NBRC 111222</strain>
    </source>
</reference>
<dbReference type="SUPFAM" id="SSF47384">
    <property type="entry name" value="Homodimeric domain of signal transducing histidine kinase"/>
    <property type="match status" value="1"/>
</dbReference>
<protein>
    <recommendedName>
        <fullName evidence="2">histidine kinase</fullName>
        <ecNumber evidence="2">2.7.13.3</ecNumber>
    </recommendedName>
</protein>